<dbReference type="SUPFAM" id="SSF56601">
    <property type="entry name" value="beta-lactamase/transpeptidase-like"/>
    <property type="match status" value="1"/>
</dbReference>
<evidence type="ECO:0000313" key="4">
    <source>
        <dbReference type="EMBL" id="CAB4971642.1"/>
    </source>
</evidence>
<dbReference type="InterPro" id="IPR001466">
    <property type="entry name" value="Beta-lactam-related"/>
</dbReference>
<sequence length="417" mass="43956">MAEIRGTVEPGFEQVREAFEENFVSHGEVGAGFSLYVDGQAVVNLTGGETTQGQDYNADTLQMVFSATKGATALCAHILAQRGLLDFDAPVAQYWPEFAAQGKGEIPVSWLLCHKSGLIDTTKRLSLDDALDWDTVVSALAESTPVWEPGTQHGYHAVTYGWLVGEIVRRVSGMSIGEFFATEVAGPLGLDFWIGLPEQQHDRVSRLIPMGLPEGVDLEVISAAGAGAGADVEAVAGLEAGTEELAAPASIGLVQMLDMLLGPDNLAGKALSAPGGAFLDQEAWNTPELWSAMIPAANGVTNANSLARMYAACVGEVNGLRLLSEDAMNKAIEVQTEGADAVLMFPIPFAMGFMRGSDFSPLSGDRSFGHYGAGGSVGFADPDRKMAFGYVMNQMQFGLAGDPRTASLIKAVEASIS</sequence>
<gene>
    <name evidence="2" type="ORF">UFOPK2582_00337</name>
    <name evidence="3" type="ORF">UFOPK3046_02152</name>
    <name evidence="4" type="ORF">UFOPK3914_00453</name>
    <name evidence="5" type="ORF">UFOPK4173_00754</name>
    <name evidence="6" type="ORF">UFOPK4354_01937</name>
</gene>
<dbReference type="InterPro" id="IPR012338">
    <property type="entry name" value="Beta-lactam/transpept-like"/>
</dbReference>
<accession>A0A6J7A622</accession>
<dbReference type="EMBL" id="CAFBOG010000027">
    <property type="protein sequence ID" value="CAB4971642.1"/>
    <property type="molecule type" value="Genomic_DNA"/>
</dbReference>
<dbReference type="InterPro" id="IPR052907">
    <property type="entry name" value="Beta-lactamase/esterase"/>
</dbReference>
<organism evidence="3">
    <name type="scientific">freshwater metagenome</name>
    <dbReference type="NCBI Taxonomy" id="449393"/>
    <lineage>
        <taxon>unclassified sequences</taxon>
        <taxon>metagenomes</taxon>
        <taxon>ecological metagenomes</taxon>
    </lineage>
</organism>
<dbReference type="Pfam" id="PF00144">
    <property type="entry name" value="Beta-lactamase"/>
    <property type="match status" value="1"/>
</dbReference>
<evidence type="ECO:0000313" key="6">
    <source>
        <dbReference type="EMBL" id="CAB5069280.1"/>
    </source>
</evidence>
<dbReference type="EMBL" id="CAEZXS010000024">
    <property type="protein sequence ID" value="CAB4689820.1"/>
    <property type="molecule type" value="Genomic_DNA"/>
</dbReference>
<evidence type="ECO:0000313" key="2">
    <source>
        <dbReference type="EMBL" id="CAB4689820.1"/>
    </source>
</evidence>
<evidence type="ECO:0000313" key="5">
    <source>
        <dbReference type="EMBL" id="CAB5032281.1"/>
    </source>
</evidence>
<name>A0A6J7A622_9ZZZZ</name>
<dbReference type="Gene3D" id="3.40.710.10">
    <property type="entry name" value="DD-peptidase/beta-lactamase superfamily"/>
    <property type="match status" value="1"/>
</dbReference>
<reference evidence="3" key="1">
    <citation type="submission" date="2020-05" db="EMBL/GenBank/DDBJ databases">
        <authorList>
            <person name="Chiriac C."/>
            <person name="Salcher M."/>
            <person name="Ghai R."/>
            <person name="Kavagutti S V."/>
        </authorList>
    </citation>
    <scope>NUCLEOTIDE SEQUENCE</scope>
</reference>
<evidence type="ECO:0000313" key="3">
    <source>
        <dbReference type="EMBL" id="CAB4827960.1"/>
    </source>
</evidence>
<proteinExistence type="predicted"/>
<dbReference type="PANTHER" id="PTHR43319">
    <property type="entry name" value="BETA-LACTAMASE-RELATED"/>
    <property type="match status" value="1"/>
</dbReference>
<dbReference type="AlphaFoldDB" id="A0A6J7A622"/>
<dbReference type="EMBL" id="CAFBPW010000067">
    <property type="protein sequence ID" value="CAB5032281.1"/>
    <property type="molecule type" value="Genomic_DNA"/>
</dbReference>
<feature type="domain" description="Beta-lactamase-related" evidence="1">
    <location>
        <begin position="20"/>
        <end position="397"/>
    </location>
</feature>
<dbReference type="EMBL" id="CAFBQW010000309">
    <property type="protein sequence ID" value="CAB5069280.1"/>
    <property type="molecule type" value="Genomic_DNA"/>
</dbReference>
<evidence type="ECO:0000259" key="1">
    <source>
        <dbReference type="Pfam" id="PF00144"/>
    </source>
</evidence>
<protein>
    <submittedName>
        <fullName evidence="3">Unannotated protein</fullName>
    </submittedName>
</protein>
<dbReference type="PANTHER" id="PTHR43319:SF3">
    <property type="entry name" value="BETA-LACTAMASE-RELATED DOMAIN-CONTAINING PROTEIN"/>
    <property type="match status" value="1"/>
</dbReference>
<dbReference type="EMBL" id="CAFAAQ010000311">
    <property type="protein sequence ID" value="CAB4827960.1"/>
    <property type="molecule type" value="Genomic_DNA"/>
</dbReference>